<gene>
    <name evidence="3" type="ORF">GCM10022392_05870</name>
</gene>
<proteinExistence type="predicted"/>
<dbReference type="EMBL" id="BAABCV010000002">
    <property type="protein sequence ID" value="GAA4087619.1"/>
    <property type="molecule type" value="Genomic_DNA"/>
</dbReference>
<evidence type="ECO:0000313" key="4">
    <source>
        <dbReference type="Proteomes" id="UP001500841"/>
    </source>
</evidence>
<evidence type="ECO:0000313" key="3">
    <source>
        <dbReference type="EMBL" id="GAA4087619.1"/>
    </source>
</evidence>
<evidence type="ECO:0000256" key="2">
    <source>
        <dbReference type="SAM" id="SignalP"/>
    </source>
</evidence>
<accession>A0ABP7WEX1</accession>
<evidence type="ECO:0000256" key="1">
    <source>
        <dbReference type="SAM" id="MobiDB-lite"/>
    </source>
</evidence>
<name>A0ABP7WEX1_9SPHI</name>
<dbReference type="Proteomes" id="UP001500841">
    <property type="component" value="Unassembled WGS sequence"/>
</dbReference>
<feature type="region of interest" description="Disordered" evidence="1">
    <location>
        <begin position="145"/>
        <end position="238"/>
    </location>
</feature>
<reference evidence="4" key="1">
    <citation type="journal article" date="2019" name="Int. J. Syst. Evol. Microbiol.">
        <title>The Global Catalogue of Microorganisms (GCM) 10K type strain sequencing project: providing services to taxonomists for standard genome sequencing and annotation.</title>
        <authorList>
            <consortium name="The Broad Institute Genomics Platform"/>
            <consortium name="The Broad Institute Genome Sequencing Center for Infectious Disease"/>
            <person name="Wu L."/>
            <person name="Ma J."/>
        </authorList>
    </citation>
    <scope>NUCLEOTIDE SEQUENCE [LARGE SCALE GENOMIC DNA]</scope>
    <source>
        <strain evidence="4">JCM 17085</strain>
    </source>
</reference>
<comment type="caution">
    <text evidence="3">The sequence shown here is derived from an EMBL/GenBank/DDBJ whole genome shotgun (WGS) entry which is preliminary data.</text>
</comment>
<organism evidence="3 4">
    <name type="scientific">Mucilaginibacter panaciglaebae</name>
    <dbReference type="NCBI Taxonomy" id="502331"/>
    <lineage>
        <taxon>Bacteria</taxon>
        <taxon>Pseudomonadati</taxon>
        <taxon>Bacteroidota</taxon>
        <taxon>Sphingobacteriia</taxon>
        <taxon>Sphingobacteriales</taxon>
        <taxon>Sphingobacteriaceae</taxon>
        <taxon>Mucilaginibacter</taxon>
    </lineage>
</organism>
<protein>
    <recommendedName>
        <fullName evidence="5">YXWGXW repeat-containing protein</fullName>
    </recommendedName>
</protein>
<feature type="compositionally biased region" description="Basic and acidic residues" evidence="1">
    <location>
        <begin position="145"/>
        <end position="171"/>
    </location>
</feature>
<feature type="signal peptide" evidence="2">
    <location>
        <begin position="1"/>
        <end position="35"/>
    </location>
</feature>
<evidence type="ECO:0008006" key="5">
    <source>
        <dbReference type="Google" id="ProtNLM"/>
    </source>
</evidence>
<feature type="chain" id="PRO_5046178646" description="YXWGXW repeat-containing protein" evidence="2">
    <location>
        <begin position="36"/>
        <end position="238"/>
    </location>
</feature>
<sequence>MSFYRPNGIKFNKMKKIALVSAIALSGLLYTSANAQILQIGLNLGGHRPMVEASLATPNVAVAYSNADDYYYLPDVDAYYSVPEKVYYYNDGVNWVPAAYLPGEYRSYDWRNARHYEVRARRPFLNAGVYRERYNGRAYDWKRYNDRSDNRYNDHRDFSNRNNNRAEEPRFVRPYNQPRGVEHADNRNWNNRNSNRGNDNSNRGNDNRNDNHSRNNNQRGDRFVDNHNQGGQRGFGKY</sequence>
<keyword evidence="2" id="KW-0732">Signal</keyword>
<feature type="compositionally biased region" description="Basic and acidic residues" evidence="1">
    <location>
        <begin position="205"/>
        <end position="225"/>
    </location>
</feature>
<keyword evidence="4" id="KW-1185">Reference proteome</keyword>
<feature type="compositionally biased region" description="Low complexity" evidence="1">
    <location>
        <begin position="187"/>
        <end position="204"/>
    </location>
</feature>